<evidence type="ECO:0000313" key="3">
    <source>
        <dbReference type="Proteomes" id="UP000823934"/>
    </source>
</evidence>
<accession>A0A9D1Q3J8</accession>
<feature type="transmembrane region" description="Helical" evidence="1">
    <location>
        <begin position="6"/>
        <end position="31"/>
    </location>
</feature>
<evidence type="ECO:0000313" key="2">
    <source>
        <dbReference type="EMBL" id="HIW05813.1"/>
    </source>
</evidence>
<organism evidence="2 3">
    <name type="scientific">Candidatus Ignatzschineria merdigallinarum</name>
    <dbReference type="NCBI Taxonomy" id="2838621"/>
    <lineage>
        <taxon>Bacteria</taxon>
        <taxon>Pseudomonadati</taxon>
        <taxon>Pseudomonadota</taxon>
        <taxon>Gammaproteobacteria</taxon>
        <taxon>Cardiobacteriales</taxon>
        <taxon>Ignatzschineriaceae</taxon>
        <taxon>Ignatzschineria</taxon>
    </lineage>
</organism>
<dbReference type="EMBL" id="DXHP01000013">
    <property type="protein sequence ID" value="HIW05813.1"/>
    <property type="molecule type" value="Genomic_DNA"/>
</dbReference>
<proteinExistence type="predicted"/>
<protein>
    <submittedName>
        <fullName evidence="2">Uncharacterized protein</fullName>
    </submittedName>
</protein>
<reference evidence="2" key="1">
    <citation type="journal article" date="2021" name="PeerJ">
        <title>Extensive microbial diversity within the chicken gut microbiome revealed by metagenomics and culture.</title>
        <authorList>
            <person name="Gilroy R."/>
            <person name="Ravi A."/>
            <person name="Getino M."/>
            <person name="Pursley I."/>
            <person name="Horton D.L."/>
            <person name="Alikhan N.F."/>
            <person name="Baker D."/>
            <person name="Gharbi K."/>
            <person name="Hall N."/>
            <person name="Watson M."/>
            <person name="Adriaenssens E.M."/>
            <person name="Foster-Nyarko E."/>
            <person name="Jarju S."/>
            <person name="Secka A."/>
            <person name="Antonio M."/>
            <person name="Oren A."/>
            <person name="Chaudhuri R.R."/>
            <person name="La Ragione R."/>
            <person name="Hildebrand F."/>
            <person name="Pallen M.J."/>
        </authorList>
    </citation>
    <scope>NUCLEOTIDE SEQUENCE</scope>
    <source>
        <strain evidence="2">CHK160-9182</strain>
    </source>
</reference>
<dbReference type="Proteomes" id="UP000823934">
    <property type="component" value="Unassembled WGS sequence"/>
</dbReference>
<gene>
    <name evidence="2" type="ORF">H9889_00585</name>
</gene>
<keyword evidence="1" id="KW-1133">Transmembrane helix</keyword>
<comment type="caution">
    <text evidence="2">The sequence shown here is derived from an EMBL/GenBank/DDBJ whole genome shotgun (WGS) entry which is preliminary data.</text>
</comment>
<keyword evidence="1" id="KW-0812">Transmembrane</keyword>
<sequence>MGAAVVAGGFIIIILVALIGLMIFIGLWIYRRRYLRNSPKSKMTLLLLNTSMVITIAPGVMLVWSLIWVKIDNIFIEKSRLEAEKRRYIQLESPLSFGEIIIPQDSWVNLDTPLKLPIEELADIRQGITKVRFSTTMDIIGFSAAAMEIVNEKLYLEMAKDMNYQVSGETRSCPQGWILKITPSENSRMTSRYEDQTGSWFTPSQWSADSCYQTTAAIIVLAVNDEYGVYALDHTPLSHKESL</sequence>
<dbReference type="AlphaFoldDB" id="A0A9D1Q3J8"/>
<keyword evidence="1" id="KW-0472">Membrane</keyword>
<evidence type="ECO:0000256" key="1">
    <source>
        <dbReference type="SAM" id="Phobius"/>
    </source>
</evidence>
<name>A0A9D1Q3J8_9GAMM</name>
<reference evidence="2" key="2">
    <citation type="submission" date="2021-04" db="EMBL/GenBank/DDBJ databases">
        <authorList>
            <person name="Gilroy R."/>
        </authorList>
    </citation>
    <scope>NUCLEOTIDE SEQUENCE</scope>
    <source>
        <strain evidence="2">CHK160-9182</strain>
    </source>
</reference>
<feature type="transmembrane region" description="Helical" evidence="1">
    <location>
        <begin position="43"/>
        <end position="69"/>
    </location>
</feature>